<dbReference type="Proteomes" id="UP000437131">
    <property type="component" value="Unassembled WGS sequence"/>
</dbReference>
<keyword evidence="1" id="KW-0645">Protease</keyword>
<dbReference type="Gene3D" id="2.40.70.10">
    <property type="entry name" value="Acid Proteases"/>
    <property type="match status" value="1"/>
</dbReference>
<dbReference type="RefSeq" id="WP_155083214.1">
    <property type="nucleotide sequence ID" value="NZ_WMIA01000004.1"/>
</dbReference>
<name>A0A844GQW8_9CHRO</name>
<sequence length="126" mass="13706">MGLVFSEIQLRNPSKSNLQPIKVNALADSGAVHLCIPEHIKIQLQLDEVDQKEVTLADGSRKLIGYVGSIEIKFKNRIGFSGALVMGDQVLLGAIPMEDMDLIIIPSNRKLDVNPNSPNIASSIVM</sequence>
<dbReference type="AlphaFoldDB" id="A0A844GQW8"/>
<dbReference type="NCBIfam" id="TIGR03698">
    <property type="entry name" value="clan_AA_DTGF"/>
    <property type="match status" value="1"/>
</dbReference>
<gene>
    <name evidence="1" type="ORF">GGC33_05160</name>
</gene>
<reference evidence="1 2" key="1">
    <citation type="submission" date="2019-11" db="EMBL/GenBank/DDBJ databases">
        <title>Isolation of a new High Light Tolerant Cyanobacteria.</title>
        <authorList>
            <person name="Dobson Z."/>
            <person name="Vaughn N."/>
            <person name="Vaughn M."/>
            <person name="Fromme P."/>
            <person name="Mazor Y."/>
        </authorList>
    </citation>
    <scope>NUCLEOTIDE SEQUENCE [LARGE SCALE GENOMIC DNA]</scope>
    <source>
        <strain evidence="1 2">0216</strain>
    </source>
</reference>
<comment type="caution">
    <text evidence="1">The sequence shown here is derived from an EMBL/GenBank/DDBJ whole genome shotgun (WGS) entry which is preliminary data.</text>
</comment>
<accession>A0A844GQW8</accession>
<evidence type="ECO:0000313" key="2">
    <source>
        <dbReference type="Proteomes" id="UP000437131"/>
    </source>
</evidence>
<protein>
    <submittedName>
        <fullName evidence="1">Clan AA aspartic protease</fullName>
        <ecNumber evidence="1">3.4.23.-</ecNumber>
    </submittedName>
</protein>
<dbReference type="EMBL" id="WMIA01000004">
    <property type="protein sequence ID" value="MTF38310.1"/>
    <property type="molecule type" value="Genomic_DNA"/>
</dbReference>
<dbReference type="InterPro" id="IPR021109">
    <property type="entry name" value="Peptidase_aspartic_dom_sf"/>
</dbReference>
<dbReference type="EC" id="3.4.23.-" evidence="1"/>
<dbReference type="InterPro" id="IPR022274">
    <property type="entry name" value="Peptidase_asp_AF0612"/>
</dbReference>
<dbReference type="GO" id="GO:0008233">
    <property type="term" value="F:peptidase activity"/>
    <property type="evidence" value="ECO:0007669"/>
    <property type="project" value="UniProtKB-KW"/>
</dbReference>
<proteinExistence type="predicted"/>
<evidence type="ECO:0000313" key="1">
    <source>
        <dbReference type="EMBL" id="MTF38310.1"/>
    </source>
</evidence>
<keyword evidence="1" id="KW-0378">Hydrolase</keyword>
<organism evidence="1 2">
    <name type="scientific">Cyanobacterium aponinum 0216</name>
    <dbReference type="NCBI Taxonomy" id="2676140"/>
    <lineage>
        <taxon>Bacteria</taxon>
        <taxon>Bacillati</taxon>
        <taxon>Cyanobacteriota</taxon>
        <taxon>Cyanophyceae</taxon>
        <taxon>Oscillatoriophycideae</taxon>
        <taxon>Chroococcales</taxon>
        <taxon>Geminocystaceae</taxon>
        <taxon>Cyanobacterium</taxon>
    </lineage>
</organism>
<dbReference type="GO" id="GO:0006508">
    <property type="term" value="P:proteolysis"/>
    <property type="evidence" value="ECO:0007669"/>
    <property type="project" value="UniProtKB-KW"/>
</dbReference>